<dbReference type="EMBL" id="LVLJ01002101">
    <property type="protein sequence ID" value="OAE26790.1"/>
    <property type="molecule type" value="Genomic_DNA"/>
</dbReference>
<proteinExistence type="predicted"/>
<name>A0A176W149_MARPO</name>
<dbReference type="PANTHER" id="PTHR35134:SF2">
    <property type="entry name" value="NUCLEOTIDASE YQFW-RELATED"/>
    <property type="match status" value="1"/>
</dbReference>
<protein>
    <submittedName>
        <fullName evidence="2">Uncharacterized protein</fullName>
    </submittedName>
</protein>
<accession>A0A176W149</accession>
<dbReference type="Gene3D" id="3.40.50.1000">
    <property type="entry name" value="HAD superfamily/HAD-like"/>
    <property type="match status" value="1"/>
</dbReference>
<dbReference type="SUPFAM" id="SSF56784">
    <property type="entry name" value="HAD-like"/>
    <property type="match status" value="1"/>
</dbReference>
<dbReference type="AlphaFoldDB" id="A0A176W149"/>
<reference evidence="2" key="1">
    <citation type="submission" date="2016-03" db="EMBL/GenBank/DDBJ databases">
        <title>Mechanisms controlling the formation of the plant cell surface in tip-growing cells are functionally conserved among land plants.</title>
        <authorList>
            <person name="Honkanen S."/>
            <person name="Jones V.A."/>
            <person name="Morieri G."/>
            <person name="Champion C."/>
            <person name="Hetherington A.J."/>
            <person name="Kelly S."/>
            <person name="Saint-Marcoux D."/>
            <person name="Proust H."/>
            <person name="Prescott H."/>
            <person name="Dolan L."/>
        </authorList>
    </citation>
    <scope>NUCLEOTIDE SEQUENCE [LARGE SCALE GENOMIC DNA]</scope>
    <source>
        <tissue evidence="2">Whole gametophyte</tissue>
    </source>
</reference>
<organism evidence="2 3">
    <name type="scientific">Marchantia polymorpha subsp. ruderalis</name>
    <dbReference type="NCBI Taxonomy" id="1480154"/>
    <lineage>
        <taxon>Eukaryota</taxon>
        <taxon>Viridiplantae</taxon>
        <taxon>Streptophyta</taxon>
        <taxon>Embryophyta</taxon>
        <taxon>Marchantiophyta</taxon>
        <taxon>Marchantiopsida</taxon>
        <taxon>Marchantiidae</taxon>
        <taxon>Marchantiales</taxon>
        <taxon>Marchantiaceae</taxon>
        <taxon>Marchantia</taxon>
    </lineage>
</organism>
<gene>
    <name evidence="2" type="ORF">AXG93_1655s1060</name>
</gene>
<feature type="compositionally biased region" description="Basic and acidic residues" evidence="1">
    <location>
        <begin position="119"/>
        <end position="132"/>
    </location>
</feature>
<dbReference type="InterPro" id="IPR052419">
    <property type="entry name" value="5_3-deoxyribonucleotidase-like"/>
</dbReference>
<dbReference type="PANTHER" id="PTHR35134">
    <property type="entry name" value="NUCLEOTIDASE YQFW-RELATED"/>
    <property type="match status" value="1"/>
</dbReference>
<keyword evidence="3" id="KW-1185">Reference proteome</keyword>
<evidence type="ECO:0000256" key="1">
    <source>
        <dbReference type="SAM" id="MobiDB-lite"/>
    </source>
</evidence>
<evidence type="ECO:0000313" key="3">
    <source>
        <dbReference type="Proteomes" id="UP000077202"/>
    </source>
</evidence>
<feature type="region of interest" description="Disordered" evidence="1">
    <location>
        <begin position="94"/>
        <end position="113"/>
    </location>
</feature>
<evidence type="ECO:0000313" key="2">
    <source>
        <dbReference type="EMBL" id="OAE26790.1"/>
    </source>
</evidence>
<dbReference type="InterPro" id="IPR023214">
    <property type="entry name" value="HAD_sf"/>
</dbReference>
<feature type="region of interest" description="Disordered" evidence="1">
    <location>
        <begin position="119"/>
        <end position="148"/>
    </location>
</feature>
<comment type="caution">
    <text evidence="2">The sequence shown here is derived from an EMBL/GenBank/DDBJ whole genome shotgun (WGS) entry which is preliminary data.</text>
</comment>
<dbReference type="Proteomes" id="UP000077202">
    <property type="component" value="Unassembled WGS sequence"/>
</dbReference>
<sequence>MELAVARIMSTGLESPTLRAGGACGSGIHLFTPLSITAPTLTQCRTNVRLNHHTSPSVDWSCSQHSSAGASACAAASRGLRDDRRSPAFRTRRLQSVASFSSGGRGENDLPHNSCVDQIREHNIRSPSRLDSRVGGGEHPSRNIDRQSASAAGISNAFTLVEQARRSSPPLILTDDSRRHTSHFERTEADSACQKSLVSPGTISDPLKQLCVAVDVDEVLGSFLATLNEFMAEEYLLHHDVSEYYIYDFMKYAGINWLILEEKQVVMVVLQAEPTLLVFGPFFTANHRVHAFFESKHFKNGIRPVPGAYQTLLHLAAYCNLVVVTSRQHVIREPTLEWIERYYSGIFKEVHFGNHFALEGSARPKSEICRSLGAHILIDDNPRYAMECAECGIEVLLFDFHGSYPWSKTPCGPQHPLITRVKDWKEVERALLARTFVEL</sequence>
<dbReference type="InterPro" id="IPR036412">
    <property type="entry name" value="HAD-like_sf"/>
</dbReference>